<sequence length="214" mass="24408">MLPWRSLCQPKGMGGIGLRNMRLFNISLLGRQVWRLINNKDTLCFKVLSSKYFLNGNIFNAKKVNRVSFTWSSIFVVAEIIKNGFGWQIGDGKCINIWADNWGMEGLNGSTLDSNMLNPSVNSVRDLWIANERRWNIDKHPSEMALIKAAIGVVLLPKLFLHALKDCTTSREVLSIGGWDMSRTVKQYDSCIDWIEDMMRNLDKKAMADLFTTL</sequence>
<protein>
    <recommendedName>
        <fullName evidence="3">Reverse transcriptase</fullName>
    </recommendedName>
</protein>
<accession>A0ABR0QL96</accession>
<evidence type="ECO:0000313" key="1">
    <source>
        <dbReference type="EMBL" id="KAK5839662.1"/>
    </source>
</evidence>
<name>A0ABR0QL96_GOSAR</name>
<keyword evidence="2" id="KW-1185">Reference proteome</keyword>
<proteinExistence type="predicted"/>
<dbReference type="EMBL" id="JARKNE010000003">
    <property type="protein sequence ID" value="KAK5839662.1"/>
    <property type="molecule type" value="Genomic_DNA"/>
</dbReference>
<evidence type="ECO:0000313" key="2">
    <source>
        <dbReference type="Proteomes" id="UP001358586"/>
    </source>
</evidence>
<gene>
    <name evidence="1" type="ORF">PVK06_008487</name>
</gene>
<organism evidence="1 2">
    <name type="scientific">Gossypium arboreum</name>
    <name type="common">Tree cotton</name>
    <name type="synonym">Gossypium nanking</name>
    <dbReference type="NCBI Taxonomy" id="29729"/>
    <lineage>
        <taxon>Eukaryota</taxon>
        <taxon>Viridiplantae</taxon>
        <taxon>Streptophyta</taxon>
        <taxon>Embryophyta</taxon>
        <taxon>Tracheophyta</taxon>
        <taxon>Spermatophyta</taxon>
        <taxon>Magnoliopsida</taxon>
        <taxon>eudicotyledons</taxon>
        <taxon>Gunneridae</taxon>
        <taxon>Pentapetalae</taxon>
        <taxon>rosids</taxon>
        <taxon>malvids</taxon>
        <taxon>Malvales</taxon>
        <taxon>Malvaceae</taxon>
        <taxon>Malvoideae</taxon>
        <taxon>Gossypium</taxon>
    </lineage>
</organism>
<reference evidence="1 2" key="1">
    <citation type="submission" date="2023-03" db="EMBL/GenBank/DDBJ databases">
        <title>WGS of Gossypium arboreum.</title>
        <authorList>
            <person name="Yu D."/>
        </authorList>
    </citation>
    <scope>NUCLEOTIDE SEQUENCE [LARGE SCALE GENOMIC DNA]</scope>
    <source>
        <tissue evidence="1">Leaf</tissue>
    </source>
</reference>
<evidence type="ECO:0008006" key="3">
    <source>
        <dbReference type="Google" id="ProtNLM"/>
    </source>
</evidence>
<comment type="caution">
    <text evidence="1">The sequence shown here is derived from an EMBL/GenBank/DDBJ whole genome shotgun (WGS) entry which is preliminary data.</text>
</comment>
<dbReference type="Proteomes" id="UP001358586">
    <property type="component" value="Chromosome 3"/>
</dbReference>